<gene>
    <name evidence="3" type="ORF">E3P99_01651</name>
</gene>
<dbReference type="Gene3D" id="3.40.140.10">
    <property type="entry name" value="Cytidine Deaminase, domain 2"/>
    <property type="match status" value="1"/>
</dbReference>
<protein>
    <recommendedName>
        <fullName evidence="2">CMP/dCMP-type deaminase domain-containing protein</fullName>
    </recommendedName>
</protein>
<dbReference type="CDD" id="cd01283">
    <property type="entry name" value="cytidine_deaminase"/>
    <property type="match status" value="1"/>
</dbReference>
<dbReference type="InterPro" id="IPR018849">
    <property type="entry name" value="Urb2/Npa2_C"/>
</dbReference>
<evidence type="ECO:0000256" key="1">
    <source>
        <dbReference type="ARBA" id="ARBA00006576"/>
    </source>
</evidence>
<dbReference type="PANTHER" id="PTHR11644:SF2">
    <property type="entry name" value="CYTIDINE DEAMINASE"/>
    <property type="match status" value="1"/>
</dbReference>
<evidence type="ECO:0000313" key="4">
    <source>
        <dbReference type="Proteomes" id="UP000310189"/>
    </source>
</evidence>
<reference evidence="3 4" key="1">
    <citation type="submission" date="2019-03" db="EMBL/GenBank/DDBJ databases">
        <title>Sequencing 23 genomes of Wallemia ichthyophaga.</title>
        <authorList>
            <person name="Gostincar C."/>
        </authorList>
    </citation>
    <scope>NUCLEOTIDE SEQUENCE [LARGE SCALE GENOMIC DNA]</scope>
    <source>
        <strain evidence="3 4">EXF-5753</strain>
    </source>
</reference>
<dbReference type="InterPro" id="IPR050202">
    <property type="entry name" value="Cyt/Deoxycyt_deaminase"/>
</dbReference>
<dbReference type="InterPro" id="IPR002125">
    <property type="entry name" value="CMP_dCMP_dom"/>
</dbReference>
<name>A0A4T0FPJ0_9BASI</name>
<dbReference type="OrthoDB" id="160374at2759"/>
<dbReference type="GO" id="GO:0004126">
    <property type="term" value="F:cytidine deaminase activity"/>
    <property type="evidence" value="ECO:0007669"/>
    <property type="project" value="UniProtKB-ARBA"/>
</dbReference>
<dbReference type="GO" id="GO:0005829">
    <property type="term" value="C:cytosol"/>
    <property type="evidence" value="ECO:0007669"/>
    <property type="project" value="TreeGrafter"/>
</dbReference>
<dbReference type="GO" id="GO:0008270">
    <property type="term" value="F:zinc ion binding"/>
    <property type="evidence" value="ECO:0007669"/>
    <property type="project" value="TreeGrafter"/>
</dbReference>
<keyword evidence="4" id="KW-1185">Reference proteome</keyword>
<dbReference type="EMBL" id="SPNW01000020">
    <property type="protein sequence ID" value="TIA90318.1"/>
    <property type="molecule type" value="Genomic_DNA"/>
</dbReference>
<dbReference type="InterPro" id="IPR016193">
    <property type="entry name" value="Cytidine_deaminase-like"/>
</dbReference>
<dbReference type="GO" id="GO:0072527">
    <property type="term" value="P:pyrimidine-containing compound metabolic process"/>
    <property type="evidence" value="ECO:0007669"/>
    <property type="project" value="UniProtKB-ARBA"/>
</dbReference>
<dbReference type="Pfam" id="PF10441">
    <property type="entry name" value="Urb2"/>
    <property type="match status" value="1"/>
</dbReference>
<comment type="similarity">
    <text evidence="1">Belongs to the cytidine and deoxycytidylate deaminase family.</text>
</comment>
<sequence>MEFYGKLRDKNVTLQDKISVVENNTQFIPNLHEIVVDFLVSELSSNSGNAKLWQMLRVELDKHSLSANVIRLIKKSNLINPITEVLKQGNREDVEADVARLLELSISHYNKESVLSAFSALLNSSPSPYTPLNDTFIRFVRLNKFNKKSLSSFLLENFDKIVHHCTFAFTSLLITQTDTIRAIDFKDAPDFLVYHLSHNYDKDLAEHFIRSTKNDTLIARLVNLNQSKSVALSDDLLQYLIEQANSLNSASILDELWRVEPDHMLAHIDRSLSVALVAPKGGKDITLQEQLMSTIICVYSDMRSLPTLTDSLIGIIGEHKNASLHSNVDYSLMIAYQHYVTSEQVAELCHFFAEKLRQAYGIEKASKKRKSEGGSKTQDTAFTATATLAELFFMAFPKLLSSVTSDVVEELRGEVQKLADDIAPQYTLSAKEYRTVRLTRCLAVNQLIATPELTQSLIGALDEAVNKSDVSLASEYTQMALYILSRSGVADEDKDKNEDIAKRFLDVSVPAALQGNEIGEKMLGCIVRNLYVLEHHGRDVHLDALIRFMCKDKQTYTSSQATAVEDILTSALFWELSRFRARLTSRVESDLKSGKTSTQFQTLTLLLRFPRGSYTSKYVRNLAIETAMQLEGELDEAEAFVTLRRLLVALLGDNVTVSAKNEEYAIHISTSSTWAMEDGSSDVVKELNGVSTQLLGLLTRPIIRSDPSHFFKKLTKKLEKGSLSMMAASCVLGVYMSQHKAGKESDEGKSKYITKLTEGLLNKLVSDLSALNSRSITKRPQTTIAHVSAYMTCLHMVMQIDADGSALEKALQVAKVVTTSSVHSNTPHTAVDAAASALHLLAAGYARNSVQVDVAIASWCMYHDRAPDSQKNIVERGLADVVAFFSDEKEGEQGTTTTTTSTNVLNRLWSTLHSHLRDPAPPLPAVLDGLRVVVQACKEGRFIRRRLSSLLIDIANVSAEYKHLPMTIARVIDLIEAVVHEKAILLQSTDIGLILTILTNAVSGSNAPESQDTRAQAIFDKINATLLHLIRLRRDICSGHAPSLALLLSALTALPLTLRPNLGGGALRQHQSTRPSWLSAECTLNPDSLARLLEGLTTKTIPITAHSSTTTNTTAQSLKETFARHAYIVLHSYARSATSSSSVYPQHTRSALTPGLYAVCECVDTHKEREFMLTGLQDEGQRSVVKALWKEYDEQRYVALANSYSPYSRFRVGAAVLTDEGIVFSGANVENASYGGAICAERTALVKAVVGDTSGKKHASLKKH</sequence>
<dbReference type="Proteomes" id="UP000310189">
    <property type="component" value="Unassembled WGS sequence"/>
</dbReference>
<organism evidence="3 4">
    <name type="scientific">Wallemia hederae</name>
    <dbReference type="NCBI Taxonomy" id="1540922"/>
    <lineage>
        <taxon>Eukaryota</taxon>
        <taxon>Fungi</taxon>
        <taxon>Dikarya</taxon>
        <taxon>Basidiomycota</taxon>
        <taxon>Wallemiomycotina</taxon>
        <taxon>Wallemiomycetes</taxon>
        <taxon>Wallemiales</taxon>
        <taxon>Wallemiaceae</taxon>
        <taxon>Wallemia</taxon>
    </lineage>
</organism>
<proteinExistence type="inferred from homology"/>
<dbReference type="Pfam" id="PF00383">
    <property type="entry name" value="dCMP_cyt_deam_1"/>
    <property type="match status" value="1"/>
</dbReference>
<dbReference type="AlphaFoldDB" id="A0A4T0FPJ0"/>
<comment type="caution">
    <text evidence="3">The sequence shown here is derived from an EMBL/GenBank/DDBJ whole genome shotgun (WGS) entry which is preliminary data.</text>
</comment>
<accession>A0A4T0FPJ0</accession>
<evidence type="ECO:0000313" key="3">
    <source>
        <dbReference type="EMBL" id="TIA90318.1"/>
    </source>
</evidence>
<evidence type="ECO:0000259" key="2">
    <source>
        <dbReference type="PROSITE" id="PS51747"/>
    </source>
</evidence>
<dbReference type="PROSITE" id="PS51747">
    <property type="entry name" value="CYT_DCMP_DEAMINASES_2"/>
    <property type="match status" value="1"/>
</dbReference>
<dbReference type="PANTHER" id="PTHR11644">
    <property type="entry name" value="CYTIDINE DEAMINASE"/>
    <property type="match status" value="1"/>
</dbReference>
<dbReference type="GO" id="GO:0055086">
    <property type="term" value="P:nucleobase-containing small molecule metabolic process"/>
    <property type="evidence" value="ECO:0007669"/>
    <property type="project" value="UniProtKB-ARBA"/>
</dbReference>
<dbReference type="SUPFAM" id="SSF53927">
    <property type="entry name" value="Cytidine deaminase-like"/>
    <property type="match status" value="1"/>
</dbReference>
<feature type="domain" description="CMP/dCMP-type deaminase" evidence="2">
    <location>
        <begin position="1187"/>
        <end position="1264"/>
    </location>
</feature>